<dbReference type="Pfam" id="PF00022">
    <property type="entry name" value="Actin"/>
    <property type="match status" value="1"/>
</dbReference>
<evidence type="ECO:0008006" key="9">
    <source>
        <dbReference type="Google" id="ProtNLM"/>
    </source>
</evidence>
<organism evidence="7 8">
    <name type="scientific">Ichthyophthirius multifiliis</name>
    <name type="common">White spot disease agent</name>
    <name type="synonym">Ich</name>
    <dbReference type="NCBI Taxonomy" id="5932"/>
    <lineage>
        <taxon>Eukaryota</taxon>
        <taxon>Sar</taxon>
        <taxon>Alveolata</taxon>
        <taxon>Ciliophora</taxon>
        <taxon>Intramacronucleata</taxon>
        <taxon>Oligohymenophorea</taxon>
        <taxon>Hymenostomatida</taxon>
        <taxon>Ophryoglenina</taxon>
        <taxon>Ichthyophthirius</taxon>
    </lineage>
</organism>
<evidence type="ECO:0000313" key="8">
    <source>
        <dbReference type="Proteomes" id="UP000008983"/>
    </source>
</evidence>
<dbReference type="Gene3D" id="3.30.420.40">
    <property type="match status" value="3"/>
</dbReference>
<dbReference type="eggNOG" id="KOG0676">
    <property type="taxonomic scope" value="Eukaryota"/>
</dbReference>
<dbReference type="PRINTS" id="PR00190">
    <property type="entry name" value="ACTIN"/>
</dbReference>
<dbReference type="GeneID" id="14903931"/>
<dbReference type="FunFam" id="3.30.420.40:FF:000502">
    <property type="entry name" value="Actin-Related Proteins"/>
    <property type="match status" value="1"/>
</dbReference>
<reference evidence="7 8" key="1">
    <citation type="submission" date="2011-07" db="EMBL/GenBank/DDBJ databases">
        <authorList>
            <person name="Coyne R."/>
            <person name="Brami D."/>
            <person name="Johnson J."/>
            <person name="Hostetler J."/>
            <person name="Hannick L."/>
            <person name="Clark T."/>
            <person name="Cassidy-Hanley D."/>
            <person name="Inman J."/>
        </authorList>
    </citation>
    <scope>NUCLEOTIDE SEQUENCE [LARGE SCALE GENOMIC DNA]</scope>
    <source>
        <strain evidence="7 8">G5</strain>
    </source>
</reference>
<comment type="catalytic activity">
    <reaction evidence="5">
        <text>ATP + H2O = ADP + phosphate + H(+)</text>
        <dbReference type="Rhea" id="RHEA:13065"/>
        <dbReference type="ChEBI" id="CHEBI:15377"/>
        <dbReference type="ChEBI" id="CHEBI:15378"/>
        <dbReference type="ChEBI" id="CHEBI:30616"/>
        <dbReference type="ChEBI" id="CHEBI:43474"/>
        <dbReference type="ChEBI" id="CHEBI:456216"/>
    </reaction>
</comment>
<dbReference type="OrthoDB" id="5132116at2759"/>
<sequence length="359" mass="41155">MDNFGEFLTKNPIVIDNGSGTMRAGLAGNDKPKLQFDNYVGRPKYKMVIPTKSQPDQYLGNITDEQRGMLKLQYPINHGCIQNWDDMDLIWKYCYCELQVSQKEHNYFFENYNTPALFIAVQGVLSLFASGKTTGIIIEIGDGVTQIVPVFEGYSLQYAQQRIDLGGRNITEYFNYLLRRSGYYFHTSAEFEIIKKIKEKKCFVSLVNQGDDKNYDTRGIVDTVTLPDGNTMTLTFEKQKAAEILFNPSLIGLEYTSISDLLIRSVQKVDIDLRNTLYQEIIISGGCTKLKDFPNRFLNEVKKIVPKQQKVKAYSPENREDLCWIGGSILSNLASFKNMWITKKDYEEQGERVLLKNSF</sequence>
<keyword evidence="8" id="KW-1185">Reference proteome</keyword>
<dbReference type="InterPro" id="IPR004000">
    <property type="entry name" value="Actin"/>
</dbReference>
<evidence type="ECO:0000256" key="3">
    <source>
        <dbReference type="ARBA" id="ARBA00022801"/>
    </source>
</evidence>
<keyword evidence="4" id="KW-0067">ATP-binding</keyword>
<evidence type="ECO:0000313" key="7">
    <source>
        <dbReference type="EMBL" id="EGR27852.1"/>
    </source>
</evidence>
<dbReference type="RefSeq" id="XP_004027197.1">
    <property type="nucleotide sequence ID" value="XM_004027148.1"/>
</dbReference>
<accession>G0R3U5</accession>
<evidence type="ECO:0000256" key="1">
    <source>
        <dbReference type="ARBA" id="ARBA00006752"/>
    </source>
</evidence>
<dbReference type="FunFam" id="3.90.640.10:FF:000007">
    <property type="entry name" value="Actin like 7B"/>
    <property type="match status" value="1"/>
</dbReference>
<dbReference type="GO" id="GO:0016787">
    <property type="term" value="F:hydrolase activity"/>
    <property type="evidence" value="ECO:0007669"/>
    <property type="project" value="UniProtKB-KW"/>
</dbReference>
<evidence type="ECO:0000256" key="5">
    <source>
        <dbReference type="ARBA" id="ARBA00049360"/>
    </source>
</evidence>
<proteinExistence type="inferred from homology"/>
<dbReference type="EMBL" id="GL984313">
    <property type="protein sequence ID" value="EGR27852.1"/>
    <property type="molecule type" value="Genomic_DNA"/>
</dbReference>
<dbReference type="InParanoid" id="G0R3U5"/>
<keyword evidence="2" id="KW-0547">Nucleotide-binding</keyword>
<dbReference type="SUPFAM" id="SSF53067">
    <property type="entry name" value="Actin-like ATPase domain"/>
    <property type="match status" value="2"/>
</dbReference>
<dbReference type="InterPro" id="IPR004001">
    <property type="entry name" value="Actin_CS"/>
</dbReference>
<keyword evidence="3" id="KW-0378">Hydrolase</keyword>
<name>G0R3U5_ICHMU</name>
<comment type="similarity">
    <text evidence="1 6">Belongs to the actin family.</text>
</comment>
<dbReference type="Proteomes" id="UP000008983">
    <property type="component" value="Unassembled WGS sequence"/>
</dbReference>
<dbReference type="PANTHER" id="PTHR11937">
    <property type="entry name" value="ACTIN"/>
    <property type="match status" value="1"/>
</dbReference>
<dbReference type="Gene3D" id="3.90.640.10">
    <property type="entry name" value="Actin, Chain A, domain 4"/>
    <property type="match status" value="1"/>
</dbReference>
<dbReference type="SMART" id="SM00268">
    <property type="entry name" value="ACTIN"/>
    <property type="match status" value="1"/>
</dbReference>
<evidence type="ECO:0000256" key="6">
    <source>
        <dbReference type="RuleBase" id="RU000487"/>
    </source>
</evidence>
<dbReference type="AlphaFoldDB" id="G0R3U5"/>
<evidence type="ECO:0000256" key="2">
    <source>
        <dbReference type="ARBA" id="ARBA00022741"/>
    </source>
</evidence>
<dbReference type="STRING" id="857967.G0R3U5"/>
<dbReference type="FunFam" id="3.30.420.40:FF:000058">
    <property type="entry name" value="Putative actin-related protein 5"/>
    <property type="match status" value="1"/>
</dbReference>
<protein>
    <recommendedName>
        <fullName evidence="9">Actin</fullName>
    </recommendedName>
</protein>
<dbReference type="InterPro" id="IPR043129">
    <property type="entry name" value="ATPase_NBD"/>
</dbReference>
<evidence type="ECO:0000256" key="4">
    <source>
        <dbReference type="ARBA" id="ARBA00022840"/>
    </source>
</evidence>
<dbReference type="PROSITE" id="PS00432">
    <property type="entry name" value="ACTINS_2"/>
    <property type="match status" value="1"/>
</dbReference>
<gene>
    <name evidence="7" type="ORF">IMG5_187570</name>
</gene>
<dbReference type="OMA" id="CIHSRFM"/>
<dbReference type="GO" id="GO:0005524">
    <property type="term" value="F:ATP binding"/>
    <property type="evidence" value="ECO:0007669"/>
    <property type="project" value="UniProtKB-KW"/>
</dbReference>